<dbReference type="InterPro" id="IPR021054">
    <property type="entry name" value="Cell_wall_mannoprotein_1"/>
</dbReference>
<dbReference type="GO" id="GO:0005576">
    <property type="term" value="C:extracellular region"/>
    <property type="evidence" value="ECO:0007669"/>
    <property type="project" value="TreeGrafter"/>
</dbReference>
<dbReference type="PANTHER" id="PTHR38123:SF1">
    <property type="entry name" value="HYDROPHOBIC SURFACE BINDING PROTEIN"/>
    <property type="match status" value="1"/>
</dbReference>
<evidence type="ECO:0000313" key="2">
    <source>
        <dbReference type="EMBL" id="PPQ68545.1"/>
    </source>
</evidence>
<dbReference type="Pfam" id="PF12296">
    <property type="entry name" value="HsbA"/>
    <property type="match status" value="1"/>
</dbReference>
<dbReference type="EMBL" id="NHYE01005593">
    <property type="protein sequence ID" value="PPQ68545.1"/>
    <property type="molecule type" value="Genomic_DNA"/>
</dbReference>
<accession>A0A409VQI5</accession>
<evidence type="ECO:0000313" key="3">
    <source>
        <dbReference type="Proteomes" id="UP000284706"/>
    </source>
</evidence>
<organism evidence="2 3">
    <name type="scientific">Gymnopilus dilepis</name>
    <dbReference type="NCBI Taxonomy" id="231916"/>
    <lineage>
        <taxon>Eukaryota</taxon>
        <taxon>Fungi</taxon>
        <taxon>Dikarya</taxon>
        <taxon>Basidiomycota</taxon>
        <taxon>Agaricomycotina</taxon>
        <taxon>Agaricomycetes</taxon>
        <taxon>Agaricomycetidae</taxon>
        <taxon>Agaricales</taxon>
        <taxon>Agaricineae</taxon>
        <taxon>Hymenogastraceae</taxon>
        <taxon>Gymnopilus</taxon>
    </lineage>
</organism>
<sequence>MLGNNPYTAGGWYNPQNPLSGPWRPNTPDSPTFGALPGQGGSGSLMTFEFCSLNPNVLNCVVIGPKKRTFFTIRSTSNNTVVSKPEGAFAIIHWADRPTVEASGSIPFQRAADFLRLASDRSHRVMVVNSKTYAWVPGSAGISLYTSGPNPPEQYARLRMTNDHSKILLEMTSDAFQAGLFEAMTFGTKLFVLASLFAFALASTSKNVVADVTSITAAVNALNGALTMFPASGGTVTQALDIHADADNAAVALQKASSDAKAAPRPFSDADAATILQGLQTLEPIIADTAKVVVERKPAFADLPLQNAIGLVKEDLGHISGNVTSFASALAAAFPPDKQAALSTLVKKVDSVLSTAVDAYN</sequence>
<dbReference type="Gene3D" id="1.20.1280.140">
    <property type="match status" value="1"/>
</dbReference>
<name>A0A409VQI5_9AGAR</name>
<keyword evidence="3" id="KW-1185">Reference proteome</keyword>
<dbReference type="InParanoid" id="A0A409VQI5"/>
<proteinExistence type="predicted"/>
<evidence type="ECO:0000256" key="1">
    <source>
        <dbReference type="SAM" id="MobiDB-lite"/>
    </source>
</evidence>
<dbReference type="Proteomes" id="UP000284706">
    <property type="component" value="Unassembled WGS sequence"/>
</dbReference>
<dbReference type="PANTHER" id="PTHR38123">
    <property type="entry name" value="CELL WALL SERINE-THREONINE-RICH GALACTOMANNOPROTEIN MP1 (AFU_ORTHOLOGUE AFUA_4G03240)"/>
    <property type="match status" value="1"/>
</dbReference>
<reference evidence="2 3" key="1">
    <citation type="journal article" date="2018" name="Evol. Lett.">
        <title>Horizontal gene cluster transfer increased hallucinogenic mushroom diversity.</title>
        <authorList>
            <person name="Reynolds H.T."/>
            <person name="Vijayakumar V."/>
            <person name="Gluck-Thaler E."/>
            <person name="Korotkin H.B."/>
            <person name="Matheny P.B."/>
            <person name="Slot J.C."/>
        </authorList>
    </citation>
    <scope>NUCLEOTIDE SEQUENCE [LARGE SCALE GENOMIC DNA]</scope>
    <source>
        <strain evidence="2 3">SRW20</strain>
    </source>
</reference>
<dbReference type="AlphaFoldDB" id="A0A409VQI5"/>
<gene>
    <name evidence="2" type="ORF">CVT26_003354</name>
</gene>
<feature type="region of interest" description="Disordered" evidence="1">
    <location>
        <begin position="13"/>
        <end position="35"/>
    </location>
</feature>
<dbReference type="STRING" id="231916.A0A409VQI5"/>
<comment type="caution">
    <text evidence="2">The sequence shown here is derived from an EMBL/GenBank/DDBJ whole genome shotgun (WGS) entry which is preliminary data.</text>
</comment>
<protein>
    <submittedName>
        <fullName evidence="2">Uncharacterized protein</fullName>
    </submittedName>
</protein>
<dbReference type="OrthoDB" id="3191568at2759"/>